<reference evidence="3" key="2">
    <citation type="journal article" date="2021" name="Mar. Drugs">
        <title>Genome Reduction and Secondary Metabolism of the Marine Sponge-Associated Cyanobacterium Leptothoe.</title>
        <authorList>
            <person name="Konstantinou D."/>
            <person name="Popin R.V."/>
            <person name="Fewer D.P."/>
            <person name="Sivonen K."/>
            <person name="Gkelis S."/>
        </authorList>
    </citation>
    <scope>NUCLEOTIDE SEQUENCE</scope>
    <source>
        <strain evidence="3">TAU-MAC 1115</strain>
    </source>
</reference>
<dbReference type="InterPro" id="IPR000157">
    <property type="entry name" value="TIR_dom"/>
</dbReference>
<dbReference type="Gene3D" id="3.30.310.200">
    <property type="match status" value="1"/>
</dbReference>
<protein>
    <submittedName>
        <fullName evidence="3">TIR domain-containing protein</fullName>
    </submittedName>
</protein>
<dbReference type="Gene3D" id="3.40.50.10140">
    <property type="entry name" value="Toll/interleukin-1 receptor homology (TIR) domain"/>
    <property type="match status" value="1"/>
</dbReference>
<sequence length="455" mass="52633">MAANYISFEKYREICQADGEPEPIAQNSLAVHLHSLGIALNYKDDSRLRDTHVLDPHWVTNGIYTLLNDHELTETNGELEIDCLNRLLDPKDYPLERHDFLLGLMRKFELCFPFQDDEKRYLIPDLLDKQQPKAASQFEPSECLNFRYKYPILPEGLLPRFIVRTHVLSDHQLRWRTGVILNFEGNQALVKADPQDKSVSISVNGPISSRRRLLAIIRSDFDRIHSNFKFTPKELVPVPGYHNIAVSYKDLLIRENKGRKSFEEVVGDELIDLNVQDLLNGVDIEGSRQSASGIERRDQALKLFYSYSHKDETLRNQLDTHLKILQRQKLIQPWHDRCIVAGTDWAKEIDDNLKRADIILLLISADFIASDYCYEIELKQAMERHYAGEARVIPIILRHADWTDTPFSALQAFPPNAKPITSWSDRDEAWHDVETAIKEAIKDIKAQRIAKELMK</sequence>
<comment type="caution">
    <text evidence="3">The sequence shown here is derived from an EMBL/GenBank/DDBJ whole genome shotgun (WGS) entry which is preliminary data.</text>
</comment>
<dbReference type="Pfam" id="PF25497">
    <property type="entry name" value="COR-B"/>
    <property type="match status" value="1"/>
</dbReference>
<organism evidence="3 4">
    <name type="scientific">Leptothoe spongobia TAU-MAC 1115</name>
    <dbReference type="NCBI Taxonomy" id="1967444"/>
    <lineage>
        <taxon>Bacteria</taxon>
        <taxon>Bacillati</taxon>
        <taxon>Cyanobacteriota</taxon>
        <taxon>Cyanophyceae</taxon>
        <taxon>Nodosilineales</taxon>
        <taxon>Cymatolegaceae</taxon>
        <taxon>Leptothoe</taxon>
        <taxon>Leptothoe spongobia</taxon>
    </lineage>
</organism>
<dbReference type="Gene3D" id="1.10.10.10">
    <property type="entry name" value="Winged helix-like DNA-binding domain superfamily/Winged helix DNA-binding domain"/>
    <property type="match status" value="1"/>
</dbReference>
<dbReference type="InterPro" id="IPR036388">
    <property type="entry name" value="WH-like_DNA-bd_sf"/>
</dbReference>
<evidence type="ECO:0000313" key="4">
    <source>
        <dbReference type="Proteomes" id="UP000717364"/>
    </source>
</evidence>
<feature type="domain" description="TIR" evidence="2">
    <location>
        <begin position="299"/>
        <end position="437"/>
    </location>
</feature>
<dbReference type="Proteomes" id="UP000717364">
    <property type="component" value="Unassembled WGS sequence"/>
</dbReference>
<evidence type="ECO:0000313" key="3">
    <source>
        <dbReference type="EMBL" id="MBT9315188.1"/>
    </source>
</evidence>
<dbReference type="Gene3D" id="1.10.10.2200">
    <property type="match status" value="1"/>
</dbReference>
<evidence type="ECO:0000256" key="1">
    <source>
        <dbReference type="ARBA" id="ARBA00022737"/>
    </source>
</evidence>
<dbReference type="PROSITE" id="PS50104">
    <property type="entry name" value="TIR"/>
    <property type="match status" value="1"/>
</dbReference>
<proteinExistence type="predicted"/>
<dbReference type="Pfam" id="PF13676">
    <property type="entry name" value="TIR_2"/>
    <property type="match status" value="1"/>
</dbReference>
<dbReference type="AlphaFoldDB" id="A0A947DDU0"/>
<dbReference type="Pfam" id="PF16095">
    <property type="entry name" value="COR-A"/>
    <property type="match status" value="1"/>
</dbReference>
<accession>A0A947DDU0</accession>
<dbReference type="InterPro" id="IPR057263">
    <property type="entry name" value="COR-B"/>
</dbReference>
<dbReference type="InterPro" id="IPR032171">
    <property type="entry name" value="COR-A"/>
</dbReference>
<evidence type="ECO:0000259" key="2">
    <source>
        <dbReference type="PROSITE" id="PS50104"/>
    </source>
</evidence>
<dbReference type="GO" id="GO:0007165">
    <property type="term" value="P:signal transduction"/>
    <property type="evidence" value="ECO:0007669"/>
    <property type="project" value="InterPro"/>
</dbReference>
<keyword evidence="4" id="KW-1185">Reference proteome</keyword>
<dbReference type="SUPFAM" id="SSF52200">
    <property type="entry name" value="Toll/Interleukin receptor TIR domain"/>
    <property type="match status" value="1"/>
</dbReference>
<dbReference type="InterPro" id="IPR035897">
    <property type="entry name" value="Toll_tir_struct_dom_sf"/>
</dbReference>
<dbReference type="EMBL" id="JADOES010000010">
    <property type="protein sequence ID" value="MBT9315188.1"/>
    <property type="molecule type" value="Genomic_DNA"/>
</dbReference>
<reference evidence="3" key="1">
    <citation type="submission" date="2020-11" db="EMBL/GenBank/DDBJ databases">
        <authorList>
            <person name="Konstantinou D."/>
            <person name="Gkelis S."/>
            <person name="Popin R."/>
            <person name="Fewer D."/>
            <person name="Sivonen K."/>
        </authorList>
    </citation>
    <scope>NUCLEOTIDE SEQUENCE</scope>
    <source>
        <strain evidence="3">TAU-MAC 1115</strain>
    </source>
</reference>
<dbReference type="SMART" id="SM00255">
    <property type="entry name" value="TIR"/>
    <property type="match status" value="1"/>
</dbReference>
<gene>
    <name evidence="3" type="ORF">IXB50_07100</name>
</gene>
<name>A0A947DDU0_9CYAN</name>
<keyword evidence="1" id="KW-0677">Repeat</keyword>